<keyword evidence="9" id="KW-1185">Reference proteome</keyword>
<dbReference type="SUPFAM" id="SSF50891">
    <property type="entry name" value="Cyclophilin-like"/>
    <property type="match status" value="1"/>
</dbReference>
<dbReference type="InterPro" id="IPR015943">
    <property type="entry name" value="WD40/YVTN_repeat-like_dom_sf"/>
</dbReference>
<dbReference type="SMART" id="SM00320">
    <property type="entry name" value="WD40"/>
    <property type="match status" value="4"/>
</dbReference>
<dbReference type="SUPFAM" id="SSF50978">
    <property type="entry name" value="WD40 repeat-like"/>
    <property type="match status" value="1"/>
</dbReference>
<dbReference type="PROSITE" id="PS50072">
    <property type="entry name" value="CSA_PPIASE_2"/>
    <property type="match status" value="1"/>
</dbReference>
<dbReference type="PANTHER" id="PTHR45625:SF4">
    <property type="entry name" value="PEPTIDYLPROLYL ISOMERASE DOMAIN AND WD REPEAT-CONTAINING PROTEIN 1"/>
    <property type="match status" value="1"/>
</dbReference>
<accession>E4XHT1</accession>
<evidence type="ECO:0000313" key="9">
    <source>
        <dbReference type="Proteomes" id="UP000001307"/>
    </source>
</evidence>
<dbReference type="PANTHER" id="PTHR45625">
    <property type="entry name" value="PEPTIDYL-PROLYL CIS-TRANS ISOMERASE-RELATED"/>
    <property type="match status" value="1"/>
</dbReference>
<dbReference type="Gene3D" id="2.40.100.10">
    <property type="entry name" value="Cyclophilin-like"/>
    <property type="match status" value="1"/>
</dbReference>
<dbReference type="GO" id="GO:0005634">
    <property type="term" value="C:nucleus"/>
    <property type="evidence" value="ECO:0007669"/>
    <property type="project" value="UniProtKB-ARBA"/>
</dbReference>
<dbReference type="InterPro" id="IPR002130">
    <property type="entry name" value="Cyclophilin-type_PPIase_dom"/>
</dbReference>
<dbReference type="InterPro" id="IPR001680">
    <property type="entry name" value="WD40_rpt"/>
</dbReference>
<sequence>MTVDGESGVLVKEGVEQAPVAEVEADANHDMETGEPAAKKRKAVNATELRLLDNLPAAERYERSYMHRDVLHSVHCTPTMFIVTASVDGHVKFWKKREIYIEFVKHFRAHIGGLLHTAVSNDGVRYATTALDRKVKIFDVINFDMINMITLDVEASLIEWIYTSGSTLHGIAVVEKESNIIRVYDSTSSSSKENALLDKIHFKGSKITAMRFCPIHKIVITADSQGMIEFWNSEAPYDINEDLFEFKYKMQTDLYDLAKNKAFVMHIAVSPDGEKFSAYGSDRIVRVFKLRKGKIWRQFDETLKSISEQQKNEELINEMDFGRKMANEKELPKHDKLRLSESIFDESGRFFLYATLWGVRVISLRTGACIKIIGLTETFRPLSLALCQGSLSEDKRKAALTLDMKAASNPALAENVKDPTLFVTAHKSKRFYLFTQRELDGEAYERDIFNEKPTKEESVAAAQTAQARRLATKVCLRTSMGDIYIKLFKDKVPKTVENFVVHVRNGYYNNHIFHRVIKGFMIQTGCPLGTGTGGESIWGGEFEDEILPELRHKKPFTVSMANAGPNSNGSQFFITVCPCPWLDNKHTIFGEIYQGMECVLKISQAPVDNKTDKPWDDMTILNASVVN</sequence>
<dbReference type="Proteomes" id="UP000001307">
    <property type="component" value="Unassembled WGS sequence"/>
</dbReference>
<dbReference type="GO" id="GO:0003755">
    <property type="term" value="F:peptidyl-prolyl cis-trans isomerase activity"/>
    <property type="evidence" value="ECO:0007669"/>
    <property type="project" value="UniProtKB-KW"/>
</dbReference>
<keyword evidence="3" id="KW-0853">WD repeat</keyword>
<keyword evidence="6" id="KW-0413">Isomerase</keyword>
<dbReference type="InterPro" id="IPR044666">
    <property type="entry name" value="Cyclophilin_A-like"/>
</dbReference>
<evidence type="ECO:0000256" key="6">
    <source>
        <dbReference type="ARBA" id="ARBA00023235"/>
    </source>
</evidence>
<evidence type="ECO:0000313" key="8">
    <source>
        <dbReference type="EMBL" id="CBY19639.1"/>
    </source>
</evidence>
<dbReference type="AlphaFoldDB" id="E4XHT1"/>
<dbReference type="EMBL" id="FN653052">
    <property type="protein sequence ID" value="CBY19639.1"/>
    <property type="molecule type" value="Genomic_DNA"/>
</dbReference>
<evidence type="ECO:0000256" key="3">
    <source>
        <dbReference type="ARBA" id="ARBA00022574"/>
    </source>
</evidence>
<keyword evidence="4" id="KW-0677">Repeat</keyword>
<dbReference type="OrthoDB" id="10264753at2759"/>
<evidence type="ECO:0000256" key="1">
    <source>
        <dbReference type="ARBA" id="ARBA00000971"/>
    </source>
</evidence>
<dbReference type="FunFam" id="2.40.100.10:FF:000003">
    <property type="entry name" value="Peptidylprolyl isomerase domain and WD repeat-containing 1"/>
    <property type="match status" value="1"/>
</dbReference>
<organism evidence="8">
    <name type="scientific">Oikopleura dioica</name>
    <name type="common">Tunicate</name>
    <dbReference type="NCBI Taxonomy" id="34765"/>
    <lineage>
        <taxon>Eukaryota</taxon>
        <taxon>Metazoa</taxon>
        <taxon>Chordata</taxon>
        <taxon>Tunicata</taxon>
        <taxon>Appendicularia</taxon>
        <taxon>Copelata</taxon>
        <taxon>Oikopleuridae</taxon>
        <taxon>Oikopleura</taxon>
    </lineage>
</organism>
<dbReference type="Pfam" id="PF00160">
    <property type="entry name" value="Pro_isomerase"/>
    <property type="match status" value="1"/>
</dbReference>
<dbReference type="Gene3D" id="2.130.10.10">
    <property type="entry name" value="YVTN repeat-like/Quinoprotein amine dehydrogenase"/>
    <property type="match status" value="1"/>
</dbReference>
<proteinExistence type="predicted"/>
<dbReference type="InParanoid" id="E4XHT1"/>
<keyword evidence="5" id="KW-0697">Rotamase</keyword>
<comment type="catalytic activity">
    <reaction evidence="1">
        <text>[protein]-peptidylproline (omega=180) = [protein]-peptidylproline (omega=0)</text>
        <dbReference type="Rhea" id="RHEA:16237"/>
        <dbReference type="Rhea" id="RHEA-COMP:10747"/>
        <dbReference type="Rhea" id="RHEA-COMP:10748"/>
        <dbReference type="ChEBI" id="CHEBI:83833"/>
        <dbReference type="ChEBI" id="CHEBI:83834"/>
        <dbReference type="EC" id="5.2.1.8"/>
    </reaction>
</comment>
<evidence type="ECO:0000256" key="2">
    <source>
        <dbReference type="ARBA" id="ARBA00013194"/>
    </source>
</evidence>
<dbReference type="FunCoup" id="E4XHT1">
    <property type="interactions" value="587"/>
</dbReference>
<dbReference type="InterPro" id="IPR029000">
    <property type="entry name" value="Cyclophilin-like_dom_sf"/>
</dbReference>
<gene>
    <name evidence="8" type="ORF">GSOID_T00011064001</name>
</gene>
<dbReference type="EC" id="5.2.1.8" evidence="2"/>
<dbReference type="InterPro" id="IPR036322">
    <property type="entry name" value="WD40_repeat_dom_sf"/>
</dbReference>
<evidence type="ECO:0000256" key="4">
    <source>
        <dbReference type="ARBA" id="ARBA00022737"/>
    </source>
</evidence>
<dbReference type="PRINTS" id="PR00153">
    <property type="entry name" value="CSAPPISMRASE"/>
</dbReference>
<reference evidence="8" key="1">
    <citation type="journal article" date="2010" name="Science">
        <title>Plasticity of animal genome architecture unmasked by rapid evolution of a pelagic tunicate.</title>
        <authorList>
            <person name="Denoeud F."/>
            <person name="Henriet S."/>
            <person name="Mungpakdee S."/>
            <person name="Aury J.M."/>
            <person name="Da Silva C."/>
            <person name="Brinkmann H."/>
            <person name="Mikhaleva J."/>
            <person name="Olsen L.C."/>
            <person name="Jubin C."/>
            <person name="Canestro C."/>
            <person name="Bouquet J.M."/>
            <person name="Danks G."/>
            <person name="Poulain J."/>
            <person name="Campsteijn C."/>
            <person name="Adamski M."/>
            <person name="Cross I."/>
            <person name="Yadetie F."/>
            <person name="Muffato M."/>
            <person name="Louis A."/>
            <person name="Butcher S."/>
            <person name="Tsagkogeorga G."/>
            <person name="Konrad A."/>
            <person name="Singh S."/>
            <person name="Jensen M.F."/>
            <person name="Cong E.H."/>
            <person name="Eikeseth-Otteraa H."/>
            <person name="Noel B."/>
            <person name="Anthouard V."/>
            <person name="Porcel B.M."/>
            <person name="Kachouri-Lafond R."/>
            <person name="Nishino A."/>
            <person name="Ugolini M."/>
            <person name="Chourrout P."/>
            <person name="Nishida H."/>
            <person name="Aasland R."/>
            <person name="Huzurbazar S."/>
            <person name="Westhof E."/>
            <person name="Delsuc F."/>
            <person name="Lehrach H."/>
            <person name="Reinhardt R."/>
            <person name="Weissenbach J."/>
            <person name="Roy S.W."/>
            <person name="Artiguenave F."/>
            <person name="Postlethwait J.H."/>
            <person name="Manak J.R."/>
            <person name="Thompson E.M."/>
            <person name="Jaillon O."/>
            <person name="Du Pasquier L."/>
            <person name="Boudinot P."/>
            <person name="Liberles D.A."/>
            <person name="Volff J.N."/>
            <person name="Philippe H."/>
            <person name="Lenhard B."/>
            <person name="Roest Crollius H."/>
            <person name="Wincker P."/>
            <person name="Chourrout D."/>
        </authorList>
    </citation>
    <scope>NUCLEOTIDE SEQUENCE [LARGE SCALE GENOMIC DNA]</scope>
</reference>
<protein>
    <recommendedName>
        <fullName evidence="2">peptidylprolyl isomerase</fullName>
        <ecNumber evidence="2">5.2.1.8</ecNumber>
    </recommendedName>
</protein>
<evidence type="ECO:0000259" key="7">
    <source>
        <dbReference type="PROSITE" id="PS50072"/>
    </source>
</evidence>
<name>E4XHT1_OIKDI</name>
<feature type="domain" description="PPIase cyclophilin-type" evidence="7">
    <location>
        <begin position="478"/>
        <end position="625"/>
    </location>
</feature>
<evidence type="ECO:0000256" key="5">
    <source>
        <dbReference type="ARBA" id="ARBA00023110"/>
    </source>
</evidence>